<dbReference type="InterPro" id="IPR036259">
    <property type="entry name" value="MFS_trans_sf"/>
</dbReference>
<dbReference type="PANTHER" id="PTHR23501">
    <property type="entry name" value="MAJOR FACILITATOR SUPERFAMILY"/>
    <property type="match status" value="1"/>
</dbReference>
<feature type="transmembrane region" description="Helical" evidence="5">
    <location>
        <begin position="113"/>
        <end position="134"/>
    </location>
</feature>
<dbReference type="RefSeq" id="WP_120516201.1">
    <property type="nucleotide sequence ID" value="NZ_QXZY01000005.1"/>
</dbReference>
<accession>A0A3N4MD59</accession>
<dbReference type="OrthoDB" id="622032at2"/>
<feature type="transmembrane region" description="Helical" evidence="5">
    <location>
        <begin position="276"/>
        <end position="297"/>
    </location>
</feature>
<evidence type="ECO:0000256" key="2">
    <source>
        <dbReference type="ARBA" id="ARBA00022692"/>
    </source>
</evidence>
<feature type="transmembrane region" description="Helical" evidence="5">
    <location>
        <begin position="375"/>
        <end position="397"/>
    </location>
</feature>
<dbReference type="AlphaFoldDB" id="A0A3N4MD59"/>
<name>A0A3N4MD59_9BACT</name>
<dbReference type="Gene3D" id="1.20.1250.20">
    <property type="entry name" value="MFS general substrate transporter like domains"/>
    <property type="match status" value="1"/>
</dbReference>
<sequence length="531" mass="58917">MAQSIYFNAWISRHPGLARGFLILILFAGIAQFASFAVIQAHVISFYGAQPEDISFALQISYAGIIATLPLQFRMVRYFNTRSYLLTAFLAGILLNIGLFSVHDIVLFSVLRFFTGVVTCIIAGCMLIVIFTTIPEPKRMLVGISLFFSLILTSGLIVGLGTAWVVMRMDWTEVYYGLIALQVMAILLCLLIFKPKPAFKPYPLYQTDWYGSFLFMFAAVATAFVMIYGPRQYWFADSLIRYTAVFAAALFALFLFRQATLKRPLIDLRVFRSGKFIFALLLMVLFFGMKDSINLVYGYSVLALGWSASDVVNSGLYNIAGAFIGTFIAAKVILAKKQNLPLLLLAGFAVLFYYHVWVYAHLTPSLSLAELRIPIFLQGFGSGLLFVPITVFCVVSVPQSTGMTAIVICAYARFIAVLNSIAGFYTMQLSYNRQFKDNLQGKLIPENDIFLQRLELYKGLFVSRGYTPGEATGISNMLITKSSALQSQLLTIRAIFLVGAILMAAAFLVLIAFAVVNKIKAAGNKKKMAMA</sequence>
<reference evidence="7" key="1">
    <citation type="submission" date="2018-11" db="EMBL/GenBank/DDBJ databases">
        <title>Chitinophaga lutea sp.nov., isolate from arsenic contaminated soil.</title>
        <authorList>
            <person name="Zong Y."/>
        </authorList>
    </citation>
    <scope>NUCLEOTIDE SEQUENCE [LARGE SCALE GENOMIC DNA]</scope>
    <source>
        <strain evidence="7">YLT18</strain>
    </source>
</reference>
<keyword evidence="2 5" id="KW-0812">Transmembrane</keyword>
<feature type="transmembrane region" description="Helical" evidence="5">
    <location>
        <begin position="342"/>
        <end position="360"/>
    </location>
</feature>
<feature type="transmembrane region" description="Helical" evidence="5">
    <location>
        <begin position="54"/>
        <end position="71"/>
    </location>
</feature>
<feature type="transmembrane region" description="Helical" evidence="5">
    <location>
        <begin position="209"/>
        <end position="227"/>
    </location>
</feature>
<feature type="transmembrane region" description="Helical" evidence="5">
    <location>
        <begin position="494"/>
        <end position="516"/>
    </location>
</feature>
<dbReference type="InterPro" id="IPR011701">
    <property type="entry name" value="MFS"/>
</dbReference>
<dbReference type="GO" id="GO:0022857">
    <property type="term" value="F:transmembrane transporter activity"/>
    <property type="evidence" value="ECO:0007669"/>
    <property type="project" value="InterPro"/>
</dbReference>
<evidence type="ECO:0000256" key="5">
    <source>
        <dbReference type="SAM" id="Phobius"/>
    </source>
</evidence>
<feature type="transmembrane region" description="Helical" evidence="5">
    <location>
        <begin position="404"/>
        <end position="425"/>
    </location>
</feature>
<organism evidence="6 7">
    <name type="scientific">Chitinophaga barathri</name>
    <dbReference type="NCBI Taxonomy" id="1647451"/>
    <lineage>
        <taxon>Bacteria</taxon>
        <taxon>Pseudomonadati</taxon>
        <taxon>Bacteroidota</taxon>
        <taxon>Chitinophagia</taxon>
        <taxon>Chitinophagales</taxon>
        <taxon>Chitinophagaceae</taxon>
        <taxon>Chitinophaga</taxon>
    </lineage>
</organism>
<evidence type="ECO:0000256" key="1">
    <source>
        <dbReference type="ARBA" id="ARBA00004141"/>
    </source>
</evidence>
<dbReference type="Proteomes" id="UP000279089">
    <property type="component" value="Unassembled WGS sequence"/>
</dbReference>
<keyword evidence="7" id="KW-1185">Reference proteome</keyword>
<protein>
    <submittedName>
        <fullName evidence="6">MFS transporter</fullName>
    </submittedName>
</protein>
<dbReference type="GO" id="GO:0005886">
    <property type="term" value="C:plasma membrane"/>
    <property type="evidence" value="ECO:0007669"/>
    <property type="project" value="TreeGrafter"/>
</dbReference>
<evidence type="ECO:0000313" key="6">
    <source>
        <dbReference type="EMBL" id="RPD41498.1"/>
    </source>
</evidence>
<keyword evidence="3 5" id="KW-1133">Transmembrane helix</keyword>
<evidence type="ECO:0000256" key="4">
    <source>
        <dbReference type="ARBA" id="ARBA00023136"/>
    </source>
</evidence>
<dbReference type="SUPFAM" id="SSF103473">
    <property type="entry name" value="MFS general substrate transporter"/>
    <property type="match status" value="1"/>
</dbReference>
<keyword evidence="4 5" id="KW-0472">Membrane</keyword>
<feature type="transmembrane region" description="Helical" evidence="5">
    <location>
        <begin position="146"/>
        <end position="167"/>
    </location>
</feature>
<feature type="transmembrane region" description="Helical" evidence="5">
    <location>
        <begin position="21"/>
        <end position="48"/>
    </location>
</feature>
<evidence type="ECO:0000313" key="7">
    <source>
        <dbReference type="Proteomes" id="UP000279089"/>
    </source>
</evidence>
<feature type="transmembrane region" description="Helical" evidence="5">
    <location>
        <begin position="83"/>
        <end position="101"/>
    </location>
</feature>
<proteinExistence type="predicted"/>
<feature type="transmembrane region" description="Helical" evidence="5">
    <location>
        <begin position="173"/>
        <end position="193"/>
    </location>
</feature>
<comment type="subcellular location">
    <subcellularLocation>
        <location evidence="1">Membrane</location>
        <topology evidence="1">Multi-pass membrane protein</topology>
    </subcellularLocation>
</comment>
<dbReference type="EMBL" id="RMBX01000004">
    <property type="protein sequence ID" value="RPD41498.1"/>
    <property type="molecule type" value="Genomic_DNA"/>
</dbReference>
<dbReference type="Pfam" id="PF07690">
    <property type="entry name" value="MFS_1"/>
    <property type="match status" value="1"/>
</dbReference>
<gene>
    <name evidence="6" type="ORF">EG028_09280</name>
</gene>
<feature type="transmembrane region" description="Helical" evidence="5">
    <location>
        <begin position="239"/>
        <end position="256"/>
    </location>
</feature>
<feature type="transmembrane region" description="Helical" evidence="5">
    <location>
        <begin position="317"/>
        <end position="335"/>
    </location>
</feature>
<comment type="caution">
    <text evidence="6">The sequence shown here is derived from an EMBL/GenBank/DDBJ whole genome shotgun (WGS) entry which is preliminary data.</text>
</comment>
<evidence type="ECO:0000256" key="3">
    <source>
        <dbReference type="ARBA" id="ARBA00022989"/>
    </source>
</evidence>